<dbReference type="Gene3D" id="1.10.10.10">
    <property type="entry name" value="Winged helix-like DNA-binding domain superfamily/Winged helix DNA-binding domain"/>
    <property type="match status" value="1"/>
</dbReference>
<keyword evidence="7" id="KW-0240">DNA-directed RNA polymerase</keyword>
<keyword evidence="3" id="KW-0731">Sigma factor</keyword>
<dbReference type="InterPro" id="IPR036388">
    <property type="entry name" value="WH-like_DNA-bd_sf"/>
</dbReference>
<keyword evidence="4" id="KW-0804">Transcription</keyword>
<dbReference type="GO" id="GO:0000428">
    <property type="term" value="C:DNA-directed RNA polymerase complex"/>
    <property type="evidence" value="ECO:0007669"/>
    <property type="project" value="UniProtKB-KW"/>
</dbReference>
<dbReference type="SUPFAM" id="SSF88659">
    <property type="entry name" value="Sigma3 and sigma4 domains of RNA polymerase sigma factors"/>
    <property type="match status" value="1"/>
</dbReference>
<dbReference type="GO" id="GO:0006352">
    <property type="term" value="P:DNA-templated transcription initiation"/>
    <property type="evidence" value="ECO:0007669"/>
    <property type="project" value="InterPro"/>
</dbReference>
<keyword evidence="8" id="KW-1185">Reference proteome</keyword>
<dbReference type="Pfam" id="PF04542">
    <property type="entry name" value="Sigma70_r2"/>
    <property type="match status" value="1"/>
</dbReference>
<organism evidence="7 8">
    <name type="scientific">Asticcacaulis endophyticus</name>
    <dbReference type="NCBI Taxonomy" id="1395890"/>
    <lineage>
        <taxon>Bacteria</taxon>
        <taxon>Pseudomonadati</taxon>
        <taxon>Pseudomonadota</taxon>
        <taxon>Alphaproteobacteria</taxon>
        <taxon>Caulobacterales</taxon>
        <taxon>Caulobacteraceae</taxon>
        <taxon>Asticcacaulis</taxon>
    </lineage>
</organism>
<dbReference type="RefSeq" id="WP_189487356.1">
    <property type="nucleotide sequence ID" value="NZ_BMZB01000003.1"/>
</dbReference>
<protein>
    <submittedName>
        <fullName evidence="7">DNA-directed RNA polymerase sigma-70 factor</fullName>
    </submittedName>
</protein>
<dbReference type="InterPro" id="IPR039425">
    <property type="entry name" value="RNA_pol_sigma-70-like"/>
</dbReference>
<comment type="similarity">
    <text evidence="1">Belongs to the sigma-70 factor family. ECF subfamily.</text>
</comment>
<dbReference type="NCBIfam" id="TIGR02937">
    <property type="entry name" value="sigma70-ECF"/>
    <property type="match status" value="1"/>
</dbReference>
<dbReference type="AlphaFoldDB" id="A0A918QBD1"/>
<dbReference type="SUPFAM" id="SSF88946">
    <property type="entry name" value="Sigma2 domain of RNA polymerase sigma factors"/>
    <property type="match status" value="1"/>
</dbReference>
<keyword evidence="2" id="KW-0805">Transcription regulation</keyword>
<dbReference type="Pfam" id="PF08281">
    <property type="entry name" value="Sigma70_r4_2"/>
    <property type="match status" value="1"/>
</dbReference>
<sequence length="160" mass="18225">MTASVSEIIIHLKKVLSRRGVNPQDSDDFIQEALIRLQIYQKSNEVRQVKGFLARTVVNLVIDSYRKHKDVDVAPEPVENYTIVDNYPQPDEVYASKQRLQRLSRGFAALDPLTRQIVRAQRVEGLTVAAIAKRHGLSASAVEKRLAKGLAFLLDWMKEW</sequence>
<dbReference type="InterPro" id="IPR014284">
    <property type="entry name" value="RNA_pol_sigma-70_dom"/>
</dbReference>
<gene>
    <name evidence="7" type="ORF">GCM10011273_26530</name>
</gene>
<feature type="domain" description="RNA polymerase sigma factor 70 region 4 type 2" evidence="6">
    <location>
        <begin position="102"/>
        <end position="153"/>
    </location>
</feature>
<name>A0A918QBD1_9CAUL</name>
<evidence type="ECO:0000256" key="3">
    <source>
        <dbReference type="ARBA" id="ARBA00023082"/>
    </source>
</evidence>
<dbReference type="InterPro" id="IPR013324">
    <property type="entry name" value="RNA_pol_sigma_r3/r4-like"/>
</dbReference>
<dbReference type="InterPro" id="IPR013249">
    <property type="entry name" value="RNA_pol_sigma70_r4_t2"/>
</dbReference>
<dbReference type="EMBL" id="BMZB01000003">
    <property type="protein sequence ID" value="GGZ38607.1"/>
    <property type="molecule type" value="Genomic_DNA"/>
</dbReference>
<evidence type="ECO:0000256" key="4">
    <source>
        <dbReference type="ARBA" id="ARBA00023163"/>
    </source>
</evidence>
<comment type="caution">
    <text evidence="7">The sequence shown here is derived from an EMBL/GenBank/DDBJ whole genome shotgun (WGS) entry which is preliminary data.</text>
</comment>
<dbReference type="InterPro" id="IPR007627">
    <property type="entry name" value="RNA_pol_sigma70_r2"/>
</dbReference>
<feature type="domain" description="RNA polymerase sigma-70 region 2" evidence="5">
    <location>
        <begin position="12"/>
        <end position="69"/>
    </location>
</feature>
<dbReference type="PANTHER" id="PTHR43133:SF63">
    <property type="entry name" value="RNA POLYMERASE SIGMA FACTOR FECI-RELATED"/>
    <property type="match status" value="1"/>
</dbReference>
<evidence type="ECO:0000256" key="1">
    <source>
        <dbReference type="ARBA" id="ARBA00010641"/>
    </source>
</evidence>
<proteinExistence type="inferred from homology"/>
<evidence type="ECO:0000313" key="8">
    <source>
        <dbReference type="Proteomes" id="UP000662572"/>
    </source>
</evidence>
<dbReference type="Gene3D" id="1.10.1740.10">
    <property type="match status" value="1"/>
</dbReference>
<dbReference type="GO" id="GO:0016987">
    <property type="term" value="F:sigma factor activity"/>
    <property type="evidence" value="ECO:0007669"/>
    <property type="project" value="UniProtKB-KW"/>
</dbReference>
<reference evidence="7" key="2">
    <citation type="submission" date="2020-09" db="EMBL/GenBank/DDBJ databases">
        <authorList>
            <person name="Sun Q."/>
            <person name="Kim S."/>
        </authorList>
    </citation>
    <scope>NUCLEOTIDE SEQUENCE</scope>
    <source>
        <strain evidence="7">KCTC 32296</strain>
    </source>
</reference>
<dbReference type="GO" id="GO:0003677">
    <property type="term" value="F:DNA binding"/>
    <property type="evidence" value="ECO:0007669"/>
    <property type="project" value="InterPro"/>
</dbReference>
<evidence type="ECO:0000259" key="6">
    <source>
        <dbReference type="Pfam" id="PF08281"/>
    </source>
</evidence>
<evidence type="ECO:0000259" key="5">
    <source>
        <dbReference type="Pfam" id="PF04542"/>
    </source>
</evidence>
<evidence type="ECO:0000313" key="7">
    <source>
        <dbReference type="EMBL" id="GGZ38607.1"/>
    </source>
</evidence>
<evidence type="ECO:0000256" key="2">
    <source>
        <dbReference type="ARBA" id="ARBA00023015"/>
    </source>
</evidence>
<dbReference type="PANTHER" id="PTHR43133">
    <property type="entry name" value="RNA POLYMERASE ECF-TYPE SIGMA FACTO"/>
    <property type="match status" value="1"/>
</dbReference>
<accession>A0A918QBD1</accession>
<dbReference type="Proteomes" id="UP000662572">
    <property type="component" value="Unassembled WGS sequence"/>
</dbReference>
<reference evidence="7" key="1">
    <citation type="journal article" date="2014" name="Int. J. Syst. Evol. Microbiol.">
        <title>Complete genome sequence of Corynebacterium casei LMG S-19264T (=DSM 44701T), isolated from a smear-ripened cheese.</title>
        <authorList>
            <consortium name="US DOE Joint Genome Institute (JGI-PGF)"/>
            <person name="Walter F."/>
            <person name="Albersmeier A."/>
            <person name="Kalinowski J."/>
            <person name="Ruckert C."/>
        </authorList>
    </citation>
    <scope>NUCLEOTIDE SEQUENCE</scope>
    <source>
        <strain evidence="7">KCTC 32296</strain>
    </source>
</reference>
<dbReference type="InterPro" id="IPR013325">
    <property type="entry name" value="RNA_pol_sigma_r2"/>
</dbReference>